<dbReference type="PANTHER" id="PTHR46211">
    <property type="entry name" value="GLYCEROPHOSPHORYL DIESTER PHOSPHODIESTERASE"/>
    <property type="match status" value="1"/>
</dbReference>
<organism evidence="2 3">
    <name type="scientific">Bifidobacterium scaligerum</name>
    <dbReference type="NCBI Taxonomy" id="2052656"/>
    <lineage>
        <taxon>Bacteria</taxon>
        <taxon>Bacillati</taxon>
        <taxon>Actinomycetota</taxon>
        <taxon>Actinomycetes</taxon>
        <taxon>Bifidobacteriales</taxon>
        <taxon>Bifidobacteriaceae</taxon>
        <taxon>Bifidobacterium</taxon>
    </lineage>
</organism>
<reference evidence="2 3" key="1">
    <citation type="submission" date="2017-11" db="EMBL/GenBank/DDBJ databases">
        <title>Draft genome sequences of strains TRE 1, TRE D, TRE H and TRI 7, isolated from tamarins, belonging to four potential novel Bifidobacterium species.</title>
        <authorList>
            <person name="Mattarelli P."/>
            <person name="Modesto M."/>
            <person name="Bonetti A."/>
            <person name="Puglisi E."/>
            <person name="Morelli L."/>
        </authorList>
    </citation>
    <scope>NUCLEOTIDE SEQUENCE [LARGE SCALE GENOMIC DNA]</scope>
    <source>
        <strain evidence="3">TRED</strain>
    </source>
</reference>
<proteinExistence type="predicted"/>
<evidence type="ECO:0000259" key="1">
    <source>
        <dbReference type="PROSITE" id="PS51704"/>
    </source>
</evidence>
<keyword evidence="3" id="KW-1185">Reference proteome</keyword>
<dbReference type="EMBL" id="PGLQ01000001">
    <property type="protein sequence ID" value="PJM79883.1"/>
    <property type="molecule type" value="Genomic_DNA"/>
</dbReference>
<dbReference type="InterPro" id="IPR030395">
    <property type="entry name" value="GP_PDE_dom"/>
</dbReference>
<feature type="domain" description="GP-PDE" evidence="1">
    <location>
        <begin position="1"/>
        <end position="223"/>
    </location>
</feature>
<dbReference type="GO" id="GO:0006629">
    <property type="term" value="P:lipid metabolic process"/>
    <property type="evidence" value="ECO:0007669"/>
    <property type="project" value="InterPro"/>
</dbReference>
<dbReference type="AlphaFoldDB" id="A0A2M9HSU3"/>
<dbReference type="Proteomes" id="UP000228755">
    <property type="component" value="Unassembled WGS sequence"/>
</dbReference>
<evidence type="ECO:0000313" key="2">
    <source>
        <dbReference type="EMBL" id="PJM79883.1"/>
    </source>
</evidence>
<dbReference type="GO" id="GO:0008081">
    <property type="term" value="F:phosphoric diester hydrolase activity"/>
    <property type="evidence" value="ECO:0007669"/>
    <property type="project" value="InterPro"/>
</dbReference>
<name>A0A2M9HSU3_9BIFI</name>
<protein>
    <recommendedName>
        <fullName evidence="1">GP-PDE domain-containing protein</fullName>
    </recommendedName>
</protein>
<dbReference type="SUPFAM" id="SSF51695">
    <property type="entry name" value="PLC-like phosphodiesterases"/>
    <property type="match status" value="1"/>
</dbReference>
<dbReference type="PANTHER" id="PTHR46211:SF1">
    <property type="entry name" value="GLYCEROPHOSPHODIESTER PHOSPHODIESTERASE, CYTOPLASMIC"/>
    <property type="match status" value="1"/>
</dbReference>
<dbReference type="PROSITE" id="PS51704">
    <property type="entry name" value="GP_PDE"/>
    <property type="match status" value="1"/>
</dbReference>
<evidence type="ECO:0000313" key="3">
    <source>
        <dbReference type="Proteomes" id="UP000228755"/>
    </source>
</evidence>
<dbReference type="InterPro" id="IPR017946">
    <property type="entry name" value="PLC-like_Pdiesterase_TIM-brl"/>
</dbReference>
<accession>A0A2M9HSU3</accession>
<dbReference type="Gene3D" id="3.20.20.190">
    <property type="entry name" value="Phosphatidylinositol (PI) phosphodiesterase"/>
    <property type="match status" value="1"/>
</dbReference>
<dbReference type="Pfam" id="PF03009">
    <property type="entry name" value="GDPD"/>
    <property type="match status" value="1"/>
</dbReference>
<sequence>MEAFRLAIAEGADGTELDVQMTGDGQLVCIHDAQLDAMTDGHGFLRDKTYDYVSRLNFSIQMPGYMKPTRVPLLSEVLELFRNQPGFVVNIEIKSAEVIYPDIERRIVDLVHKYDMADRVWYSNFNHFSLLTLREYDPDAVIAPLYNEGLVEPWKYAETMHTDVIHPFYRNLTEGPGILEGLKKHSIRPVAWTVDDEDDIRWMIEHDVPAIITDRPAVARSIRDGSR</sequence>
<comment type="caution">
    <text evidence="2">The sequence shown here is derived from an EMBL/GenBank/DDBJ whole genome shotgun (WGS) entry which is preliminary data.</text>
</comment>
<gene>
    <name evidence="2" type="ORF">CUU80_01730</name>
</gene>